<dbReference type="GeneID" id="26636199"/>
<gene>
    <name evidence="1" type="ORF">VR25_037</name>
</gene>
<accession>A0A0A7HDH5</accession>
<proteinExistence type="predicted"/>
<name>A0A0A7HDH5_9CAUD</name>
<reference evidence="1 2" key="1">
    <citation type="submission" date="2014-10" db="EMBL/GenBank/DDBJ databases">
        <title>VR bacteriophages - a small but diverse group of low-temperature viruses.</title>
        <authorList>
            <person name="Kaliniene L."/>
            <person name="Meskys R."/>
            <person name="Simoliunas E."/>
            <person name="Zajanckauskaite A."/>
            <person name="Truncaite L."/>
        </authorList>
    </citation>
    <scope>NUCLEOTIDE SEQUENCE [LARGE SCALE GENOMIC DNA]</scope>
</reference>
<organism evidence="1 2">
    <name type="scientific">Escherichia phage vB_EcoM_VR25</name>
    <dbReference type="NCBI Taxonomy" id="1567028"/>
    <lineage>
        <taxon>Viruses</taxon>
        <taxon>Duplodnaviria</taxon>
        <taxon>Heunggongvirae</taxon>
        <taxon>Uroviricota</taxon>
        <taxon>Caudoviricetes</taxon>
        <taxon>Pantevenvirales</taxon>
        <taxon>Straboviridae</taxon>
        <taxon>Tevenvirinae</taxon>
        <taxon>Gaprivervirus</taxon>
        <taxon>Gaprivervirus vr25</taxon>
    </lineage>
</organism>
<dbReference type="EMBL" id="KP007361">
    <property type="protein sequence ID" value="AIZ02381.1"/>
    <property type="molecule type" value="Genomic_DNA"/>
</dbReference>
<evidence type="ECO:0000313" key="2">
    <source>
        <dbReference type="Proteomes" id="UP000030717"/>
    </source>
</evidence>
<dbReference type="Proteomes" id="UP000030717">
    <property type="component" value="Segment"/>
</dbReference>
<dbReference type="RefSeq" id="YP_009209779.1">
    <property type="nucleotide sequence ID" value="NC_028925.1"/>
</dbReference>
<dbReference type="KEGG" id="vg:26636199"/>
<evidence type="ECO:0000313" key="1">
    <source>
        <dbReference type="EMBL" id="AIZ02381.1"/>
    </source>
</evidence>
<sequence length="119" mass="13741">MSYYNFLDFELVSNNDGNARYEFREPRFNQAIGYIIVKDDFIIKARSFMVMDGPYEDTRGYPFDKKNVRDCAIWITGNPEIGVMISTEANDILEGVWAKAQESSIAIDDQIFNAFMKRG</sequence>
<keyword evidence="2" id="KW-1185">Reference proteome</keyword>
<protein>
    <submittedName>
        <fullName evidence="1">Uncharacterized protein</fullName>
    </submittedName>
</protein>